<evidence type="ECO:0000256" key="1">
    <source>
        <dbReference type="SAM" id="MobiDB-lite"/>
    </source>
</evidence>
<gene>
    <name evidence="2" type="ORF">LZ495_14015</name>
</gene>
<feature type="compositionally biased region" description="Acidic residues" evidence="1">
    <location>
        <begin position="20"/>
        <end position="29"/>
    </location>
</feature>
<feature type="region of interest" description="Disordered" evidence="1">
    <location>
        <begin position="1"/>
        <end position="29"/>
    </location>
</feature>
<comment type="caution">
    <text evidence="2">The sequence shown here is derived from an EMBL/GenBank/DDBJ whole genome shotgun (WGS) entry which is preliminary data.</text>
</comment>
<evidence type="ECO:0000313" key="3">
    <source>
        <dbReference type="Proteomes" id="UP001165378"/>
    </source>
</evidence>
<keyword evidence="3" id="KW-1185">Reference proteome</keyword>
<sequence>MPIRDDQSLGADDACSWDYRDEDDPYEDDDFEPPVSFAEDLVASLPGFWANHLNYFADPRACHPEFHWLGLDVEDAAESALRDGDRWPVIRVPFGGGHSVQVHWGNMPGEATMDWLVVHADWHQYGFLATLDGHNAGPGLAWRELLHIARTPDLAAEGLHDPHERLLLLIPALGDSEVPDEAAGIVTEALRHVGVPEVIAPAMAEGLLVGAWQPTTWRVPEPSAVSGGTAEAPPAILVCDTRRSARNGIALALGVSREQHLALAAALGMSVPVG</sequence>
<dbReference type="AlphaFoldDB" id="A0AA41PZ41"/>
<proteinExistence type="predicted"/>
<accession>A0AA41PZ41</accession>
<dbReference type="RefSeq" id="WP_235052486.1">
    <property type="nucleotide sequence ID" value="NZ_JAKFHA010000006.1"/>
</dbReference>
<reference evidence="2" key="1">
    <citation type="submission" date="2022-01" db="EMBL/GenBank/DDBJ databases">
        <title>Genome-Based Taxonomic Classification of the Phylum Actinobacteria.</title>
        <authorList>
            <person name="Gao Y."/>
        </authorList>
    </citation>
    <scope>NUCLEOTIDE SEQUENCE</scope>
    <source>
        <strain evidence="2">KLBMP 8922</strain>
    </source>
</reference>
<protein>
    <submittedName>
        <fullName evidence="2">Uncharacterized protein</fullName>
    </submittedName>
</protein>
<evidence type="ECO:0000313" key="2">
    <source>
        <dbReference type="EMBL" id="MCF2528326.1"/>
    </source>
</evidence>
<organism evidence="2 3">
    <name type="scientific">Yinghuangia soli</name>
    <dbReference type="NCBI Taxonomy" id="2908204"/>
    <lineage>
        <taxon>Bacteria</taxon>
        <taxon>Bacillati</taxon>
        <taxon>Actinomycetota</taxon>
        <taxon>Actinomycetes</taxon>
        <taxon>Kitasatosporales</taxon>
        <taxon>Streptomycetaceae</taxon>
        <taxon>Yinghuangia</taxon>
    </lineage>
</organism>
<dbReference type="Proteomes" id="UP001165378">
    <property type="component" value="Unassembled WGS sequence"/>
</dbReference>
<name>A0AA41PZ41_9ACTN</name>
<dbReference type="EMBL" id="JAKFHA010000006">
    <property type="protein sequence ID" value="MCF2528326.1"/>
    <property type="molecule type" value="Genomic_DNA"/>
</dbReference>